<name>A0A222G4H2_9GAMM</name>
<dbReference type="SMART" id="SM00849">
    <property type="entry name" value="Lactamase_B"/>
    <property type="match status" value="1"/>
</dbReference>
<reference evidence="4 5" key="1">
    <citation type="submission" date="2017-08" db="EMBL/GenBank/DDBJ databases">
        <title>Complete genome of Colwellia sp. NB097-1, a psychrophile bacterium ioslated from Bering Sea.</title>
        <authorList>
            <person name="Chen X."/>
        </authorList>
    </citation>
    <scope>NUCLEOTIDE SEQUENCE [LARGE SCALE GENOMIC DNA]</scope>
    <source>
        <strain evidence="4 5">NB097-1</strain>
    </source>
</reference>
<dbReference type="AlphaFoldDB" id="A0A222G4H2"/>
<evidence type="ECO:0000313" key="4">
    <source>
        <dbReference type="EMBL" id="ASP46808.1"/>
    </source>
</evidence>
<dbReference type="KEGG" id="cber:B5D82_02830"/>
<dbReference type="EMBL" id="CP020465">
    <property type="protein sequence ID" value="ASP46808.1"/>
    <property type="molecule type" value="Genomic_DNA"/>
</dbReference>
<evidence type="ECO:0000259" key="3">
    <source>
        <dbReference type="SMART" id="SM00849"/>
    </source>
</evidence>
<dbReference type="Pfam" id="PF00753">
    <property type="entry name" value="Lactamase_B"/>
    <property type="match status" value="1"/>
</dbReference>
<dbReference type="InterPro" id="IPR036866">
    <property type="entry name" value="RibonucZ/Hydroxyglut_hydro"/>
</dbReference>
<dbReference type="SUPFAM" id="SSF56281">
    <property type="entry name" value="Metallo-hydrolase/oxidoreductase"/>
    <property type="match status" value="1"/>
</dbReference>
<organism evidence="4 5">
    <name type="scientific">Cognaticolwellia beringensis</name>
    <dbReference type="NCBI Taxonomy" id="1967665"/>
    <lineage>
        <taxon>Bacteria</taxon>
        <taxon>Pseudomonadati</taxon>
        <taxon>Pseudomonadota</taxon>
        <taxon>Gammaproteobacteria</taxon>
        <taxon>Alteromonadales</taxon>
        <taxon>Colwelliaceae</taxon>
        <taxon>Cognaticolwellia</taxon>
    </lineage>
</organism>
<dbReference type="Gene3D" id="3.60.15.10">
    <property type="entry name" value="Ribonuclease Z/Hydroxyacylglutathione hydrolase-like"/>
    <property type="match status" value="1"/>
</dbReference>
<evidence type="ECO:0000256" key="2">
    <source>
        <dbReference type="SAM" id="SignalP"/>
    </source>
</evidence>
<gene>
    <name evidence="4" type="ORF">B5D82_02830</name>
</gene>
<keyword evidence="4" id="KW-0378">Hydrolase</keyword>
<dbReference type="InterPro" id="IPR001279">
    <property type="entry name" value="Metallo-B-lactamas"/>
</dbReference>
<feature type="domain" description="Metallo-beta-lactamase" evidence="3">
    <location>
        <begin position="47"/>
        <end position="219"/>
    </location>
</feature>
<dbReference type="Proteomes" id="UP000202259">
    <property type="component" value="Chromosome"/>
</dbReference>
<dbReference type="InterPro" id="IPR050855">
    <property type="entry name" value="NDM-1-like"/>
</dbReference>
<feature type="chain" id="PRO_5012217324" evidence="2">
    <location>
        <begin position="24"/>
        <end position="286"/>
    </location>
</feature>
<dbReference type="PANTHER" id="PTHR42951:SF4">
    <property type="entry name" value="ACYL-COENZYME A THIOESTERASE MBLAC2"/>
    <property type="match status" value="1"/>
</dbReference>
<evidence type="ECO:0000313" key="5">
    <source>
        <dbReference type="Proteomes" id="UP000202259"/>
    </source>
</evidence>
<dbReference type="PANTHER" id="PTHR42951">
    <property type="entry name" value="METALLO-BETA-LACTAMASE DOMAIN-CONTAINING"/>
    <property type="match status" value="1"/>
</dbReference>
<dbReference type="OrthoDB" id="9769598at2"/>
<dbReference type="RefSeq" id="WP_081149081.1">
    <property type="nucleotide sequence ID" value="NZ_CP020465.1"/>
</dbReference>
<proteinExistence type="inferred from homology"/>
<protein>
    <submittedName>
        <fullName evidence="4">MBL fold metallo-hydrolase</fullName>
    </submittedName>
</protein>
<dbReference type="GO" id="GO:0017001">
    <property type="term" value="P:antibiotic catabolic process"/>
    <property type="evidence" value="ECO:0007669"/>
    <property type="project" value="UniProtKB-ARBA"/>
</dbReference>
<sequence>MFKKFLVTITMLFSVVISVSSSAQEMTEAEITVQSAGGDVYMLQGPGGNIGVLATDKGLLLVDDKFAPLAEKIETAMKGIEDKELKYVINTHFHGDHTGSNAFFSHKAPIFAHENVRSRLSSKTDHHANSLPVVTYKDGITIYLDNEEIQLTHLAKGHTDGDTYVYFKEANVLHTGDLFFEVGFPYVDLKSGGSVKGYLAAVKHMLKNTPDNVVIIPGHGKLTDKKSLVAFAEMMEFSINKVSIALAASKSEQQILIEGIGEKYKHLSWAFISEEKWLQTLVADLK</sequence>
<accession>A0A222G4H2</accession>
<feature type="signal peptide" evidence="2">
    <location>
        <begin position="1"/>
        <end position="23"/>
    </location>
</feature>
<evidence type="ECO:0000256" key="1">
    <source>
        <dbReference type="ARBA" id="ARBA00005250"/>
    </source>
</evidence>
<keyword evidence="5" id="KW-1185">Reference proteome</keyword>
<comment type="similarity">
    <text evidence="1">Belongs to the metallo-beta-lactamase superfamily. Class-B beta-lactamase family.</text>
</comment>
<dbReference type="CDD" id="cd16282">
    <property type="entry name" value="metallo-hydrolase-like_MBL-fold"/>
    <property type="match status" value="1"/>
</dbReference>
<keyword evidence="2" id="KW-0732">Signal</keyword>
<dbReference type="GO" id="GO:0016787">
    <property type="term" value="F:hydrolase activity"/>
    <property type="evidence" value="ECO:0007669"/>
    <property type="project" value="UniProtKB-KW"/>
</dbReference>